<evidence type="ECO:0000256" key="2">
    <source>
        <dbReference type="ARBA" id="ARBA00022803"/>
    </source>
</evidence>
<feature type="compositionally biased region" description="Acidic residues" evidence="3">
    <location>
        <begin position="783"/>
        <end position="794"/>
    </location>
</feature>
<gene>
    <name evidence="5" type="ORF">ECRASSUSDP1_LOCUS25127</name>
</gene>
<keyword evidence="4" id="KW-0472">Membrane</keyword>
<dbReference type="AlphaFoldDB" id="A0AAD1Y2S9"/>
<evidence type="ECO:0000256" key="4">
    <source>
        <dbReference type="SAM" id="Phobius"/>
    </source>
</evidence>
<feature type="transmembrane region" description="Helical" evidence="4">
    <location>
        <begin position="797"/>
        <end position="817"/>
    </location>
</feature>
<dbReference type="EMBL" id="CAMPGE010025914">
    <property type="protein sequence ID" value="CAI2383622.1"/>
    <property type="molecule type" value="Genomic_DNA"/>
</dbReference>
<organism evidence="5 6">
    <name type="scientific">Euplotes crassus</name>
    <dbReference type="NCBI Taxonomy" id="5936"/>
    <lineage>
        <taxon>Eukaryota</taxon>
        <taxon>Sar</taxon>
        <taxon>Alveolata</taxon>
        <taxon>Ciliophora</taxon>
        <taxon>Intramacronucleata</taxon>
        <taxon>Spirotrichea</taxon>
        <taxon>Hypotrichia</taxon>
        <taxon>Euplotida</taxon>
        <taxon>Euplotidae</taxon>
        <taxon>Moneuplotes</taxon>
    </lineage>
</organism>
<feature type="region of interest" description="Disordered" evidence="3">
    <location>
        <begin position="173"/>
        <end position="198"/>
    </location>
</feature>
<evidence type="ECO:0000313" key="5">
    <source>
        <dbReference type="EMBL" id="CAI2383622.1"/>
    </source>
</evidence>
<dbReference type="InterPro" id="IPR019734">
    <property type="entry name" value="TPR_rpt"/>
</dbReference>
<comment type="caution">
    <text evidence="5">The sequence shown here is derived from an EMBL/GenBank/DDBJ whole genome shotgun (WGS) entry which is preliminary data.</text>
</comment>
<evidence type="ECO:0000256" key="1">
    <source>
        <dbReference type="ARBA" id="ARBA00022737"/>
    </source>
</evidence>
<dbReference type="PANTHER" id="PTHR45641:SF19">
    <property type="entry name" value="NEPHROCYSTIN-3"/>
    <property type="match status" value="1"/>
</dbReference>
<reference evidence="5" key="1">
    <citation type="submission" date="2023-07" db="EMBL/GenBank/DDBJ databases">
        <authorList>
            <consortium name="AG Swart"/>
            <person name="Singh M."/>
            <person name="Singh A."/>
            <person name="Seah K."/>
            <person name="Emmerich C."/>
        </authorList>
    </citation>
    <scope>NUCLEOTIDE SEQUENCE</scope>
    <source>
        <strain evidence="5">DP1</strain>
    </source>
</reference>
<evidence type="ECO:0000313" key="6">
    <source>
        <dbReference type="Proteomes" id="UP001295684"/>
    </source>
</evidence>
<keyword evidence="4" id="KW-0812">Transmembrane</keyword>
<dbReference type="SUPFAM" id="SSF48452">
    <property type="entry name" value="TPR-like"/>
    <property type="match status" value="3"/>
</dbReference>
<dbReference type="Gene3D" id="1.25.40.10">
    <property type="entry name" value="Tetratricopeptide repeat domain"/>
    <property type="match status" value="3"/>
</dbReference>
<evidence type="ECO:0000256" key="3">
    <source>
        <dbReference type="SAM" id="MobiDB-lite"/>
    </source>
</evidence>
<keyword evidence="2" id="KW-0802">TPR repeat</keyword>
<dbReference type="Pfam" id="PF13424">
    <property type="entry name" value="TPR_12"/>
    <property type="match status" value="1"/>
</dbReference>
<keyword evidence="4" id="KW-1133">Transmembrane helix</keyword>
<feature type="region of interest" description="Disordered" evidence="3">
    <location>
        <begin position="768"/>
        <end position="794"/>
    </location>
</feature>
<accession>A0AAD1Y2S9</accession>
<keyword evidence="1" id="KW-0677">Repeat</keyword>
<protein>
    <recommendedName>
        <fullName evidence="7">Tetratricopeptide repeat protein</fullName>
    </recommendedName>
</protein>
<dbReference type="PANTHER" id="PTHR45641">
    <property type="entry name" value="TETRATRICOPEPTIDE REPEAT PROTEIN (AFU_ORTHOLOGUE AFUA_6G03870)"/>
    <property type="match status" value="1"/>
</dbReference>
<proteinExistence type="predicted"/>
<name>A0AAD1Y2S9_EUPCR</name>
<dbReference type="InterPro" id="IPR011990">
    <property type="entry name" value="TPR-like_helical_dom_sf"/>
</dbReference>
<sequence length="820" mass="94699">MELLYVTEGKDGKVAFPGSTYHTKELTEELDFQKRISEANPDDLCKLHYEQGKMLQKVRIFDKAVECFNYVITESLKDIRAVGVDVYAYKCYQAKAVIHFDILCFKTAFECLGKAEGIIQELYERKTGNPSRQMLEHRKIVSRYYRKFQKFDKALEILMDVYKTERKIYTNVTNEEDQVEDEHKEEEKQDAEEAGEDDQKVEILEEVKIEEEVVEKPIEDSDVDGDDLDKDINLRLGQTMIQIMEIHALKNDIKKGLTFRNAAEKYILAATKGDKKNKHYIKFLQASGHMFFKSQDSKDISKAYDFYDEANKLLEEVVGNKSIDYLLSFVDIGEVYLYQRDYEKADAFLTFCRDETIKYYGERSIYLNRVNSALIEVHAETKESRGDITFKYSMDNLDIAIELYGEMSIFTLGFYMSGVSANSTRGNYNVVNNILNKMGQILEMSGEGYNGNQYFFLSSIIAGMIASQSKDFEKAVMLFSSTLRRQLEYVGLEKDHPFLEQTYYHLAMLYNRAGNLNRSLVMWNSALEVGKRKYGENSYLLATNYKNIGVCEIGLGLINEAIKNLDKAKNLCKSKLDTTDNKIEIKAEQRELGEIYYNLYLAYVSKSDWDGAISANEQSCQYNLLALGEDDYNVSNSHYLGAQIYLKKLHLDEALHYATKANEIIDRKPEREPLLFVRYRFLRAKLYKNLEKNEESLKDLDEAIQVSESYKRLYAEEIDLKKFRTDLISTLSEEERASFGIDMKKEQEKERRDKEKRDFLESEYKKTLKAQQLKAQGGAPEEGNPEEDDEDEDDSTLITVAALFGVAAIGAGIFYLLGKK</sequence>
<dbReference type="Proteomes" id="UP001295684">
    <property type="component" value="Unassembled WGS sequence"/>
</dbReference>
<evidence type="ECO:0008006" key="7">
    <source>
        <dbReference type="Google" id="ProtNLM"/>
    </source>
</evidence>
<dbReference type="SMART" id="SM00028">
    <property type="entry name" value="TPR"/>
    <property type="match status" value="4"/>
</dbReference>
<keyword evidence="6" id="KW-1185">Reference proteome</keyword>